<evidence type="ECO:0000256" key="1">
    <source>
        <dbReference type="ARBA" id="ARBA00004429"/>
    </source>
</evidence>
<dbReference type="GO" id="GO:0000270">
    <property type="term" value="P:peptidoglycan metabolic process"/>
    <property type="evidence" value="ECO:0007669"/>
    <property type="project" value="TreeGrafter"/>
</dbReference>
<dbReference type="STRING" id="1441930.Z042_21930"/>
<dbReference type="GO" id="GO:0071555">
    <property type="term" value="P:cell wall organization"/>
    <property type="evidence" value="ECO:0007669"/>
    <property type="project" value="UniProtKB-KW"/>
</dbReference>
<dbReference type="InterPro" id="IPR003848">
    <property type="entry name" value="DUF218"/>
</dbReference>
<dbReference type="PANTHER" id="PTHR30336:SF4">
    <property type="entry name" value="ENVELOPE BIOGENESIS FACTOR ELYC"/>
    <property type="match status" value="1"/>
</dbReference>
<dbReference type="InterPro" id="IPR051599">
    <property type="entry name" value="Cell_Envelope_Assoc"/>
</dbReference>
<evidence type="ECO:0000256" key="9">
    <source>
        <dbReference type="ARBA" id="ARBA00070389"/>
    </source>
</evidence>
<comment type="subcellular location">
    <subcellularLocation>
        <location evidence="1">Cell inner membrane</location>
        <topology evidence="1">Multi-pass membrane protein</topology>
    </subcellularLocation>
</comment>
<evidence type="ECO:0000256" key="8">
    <source>
        <dbReference type="ARBA" id="ARBA00053487"/>
    </source>
</evidence>
<keyword evidence="5 10" id="KW-1133">Transmembrane helix</keyword>
<dbReference type="EMBL" id="CP007044">
    <property type="protein sequence ID" value="AHG21977.1"/>
    <property type="molecule type" value="Genomic_DNA"/>
</dbReference>
<dbReference type="Pfam" id="PF02698">
    <property type="entry name" value="DUF218"/>
    <property type="match status" value="1"/>
</dbReference>
<evidence type="ECO:0000256" key="5">
    <source>
        <dbReference type="ARBA" id="ARBA00022989"/>
    </source>
</evidence>
<dbReference type="eggNOG" id="COG1434">
    <property type="taxonomic scope" value="Bacteria"/>
</dbReference>
<accession>W0LI06</accession>
<dbReference type="PANTHER" id="PTHR30336">
    <property type="entry name" value="INNER MEMBRANE PROTEIN, PROBABLE PERMEASE"/>
    <property type="match status" value="1"/>
</dbReference>
<name>W0LI06_9GAMM</name>
<evidence type="ECO:0000256" key="6">
    <source>
        <dbReference type="ARBA" id="ARBA00023136"/>
    </source>
</evidence>
<protein>
    <recommendedName>
        <fullName evidence="9">Envelope biogenesis factor ElyC</fullName>
    </recommendedName>
</protein>
<keyword evidence="4 10" id="KW-0812">Transmembrane</keyword>
<feature type="domain" description="DUF218" evidence="11">
    <location>
        <begin position="80"/>
        <end position="242"/>
    </location>
</feature>
<keyword evidence="13" id="KW-1185">Reference proteome</keyword>
<feature type="transmembrane region" description="Helical" evidence="10">
    <location>
        <begin position="12"/>
        <end position="32"/>
    </location>
</feature>
<keyword evidence="6 10" id="KW-0472">Membrane</keyword>
<keyword evidence="7" id="KW-0961">Cell wall biogenesis/degradation</keyword>
<organism evidence="12 13">
    <name type="scientific">Chania multitudinisentens RB-25</name>
    <dbReference type="NCBI Taxonomy" id="1441930"/>
    <lineage>
        <taxon>Bacteria</taxon>
        <taxon>Pseudomonadati</taxon>
        <taxon>Pseudomonadota</taxon>
        <taxon>Gammaproteobacteria</taxon>
        <taxon>Enterobacterales</taxon>
        <taxon>Yersiniaceae</taxon>
        <taxon>Chania</taxon>
    </lineage>
</organism>
<gene>
    <name evidence="12" type="ORF">Z042_21930</name>
</gene>
<proteinExistence type="predicted"/>
<evidence type="ECO:0000256" key="4">
    <source>
        <dbReference type="ARBA" id="ARBA00022692"/>
    </source>
</evidence>
<evidence type="ECO:0000256" key="2">
    <source>
        <dbReference type="ARBA" id="ARBA00022475"/>
    </source>
</evidence>
<evidence type="ECO:0000256" key="3">
    <source>
        <dbReference type="ARBA" id="ARBA00022519"/>
    </source>
</evidence>
<keyword evidence="2" id="KW-1003">Cell membrane</keyword>
<dbReference type="PATRIC" id="fig|1441930.4.peg.4333"/>
<evidence type="ECO:0000256" key="7">
    <source>
        <dbReference type="ARBA" id="ARBA00023316"/>
    </source>
</evidence>
<sequence length="257" mass="28254">MLFNLKKFIANLLMPLPALLLLMGLALLLLWFTRWQKSGKALLSLSWLLLLLFSLQPVADRLLQPLEAKYTTYPGGARVDYIVVLGGSYTFNPNWAPSSNLIGNSLPRVTEGVRLYLSQPGSKMVFTGARGANTLSNAATAARVAESLGVPRSDIVILERPLDTEQEAAQVAKLVGQKPFILVTSANHLPRAMRFFEAQGLQPIPAPANQLAISSPLSIWDRVMPSAMFLGHTERAVYETLGRLWQKMKSGNEITPD</sequence>
<dbReference type="RefSeq" id="WP_024911928.1">
    <property type="nucleotide sequence ID" value="NZ_CP007044.2"/>
</dbReference>
<dbReference type="OrthoDB" id="9809813at2"/>
<feature type="transmembrane region" description="Helical" evidence="10">
    <location>
        <begin position="41"/>
        <end position="59"/>
    </location>
</feature>
<keyword evidence="3" id="KW-0997">Cell inner membrane</keyword>
<dbReference type="FunFam" id="3.40.50.620:FF:000164">
    <property type="entry name" value="Envelope biogenesis factor ElyC"/>
    <property type="match status" value="1"/>
</dbReference>
<comment type="function">
    <text evidence="8">Plays a critical role in the metabolism of the essential lipid carrier used for cell wall synthesis.</text>
</comment>
<evidence type="ECO:0000313" key="13">
    <source>
        <dbReference type="Proteomes" id="UP000019030"/>
    </source>
</evidence>
<evidence type="ECO:0000313" key="12">
    <source>
        <dbReference type="EMBL" id="AHG21977.1"/>
    </source>
</evidence>
<evidence type="ECO:0000259" key="11">
    <source>
        <dbReference type="Pfam" id="PF02698"/>
    </source>
</evidence>
<dbReference type="KEGG" id="sfo:Z042_21930"/>
<dbReference type="GO" id="GO:0005886">
    <property type="term" value="C:plasma membrane"/>
    <property type="evidence" value="ECO:0007669"/>
    <property type="project" value="UniProtKB-SubCell"/>
</dbReference>
<dbReference type="Proteomes" id="UP000019030">
    <property type="component" value="Chromosome"/>
</dbReference>
<reference evidence="12 13" key="2">
    <citation type="submission" date="2015-03" db="EMBL/GenBank/DDBJ databases">
        <authorList>
            <person name="Chan K.-G."/>
        </authorList>
    </citation>
    <scope>NUCLEOTIDE SEQUENCE [LARGE SCALE GENOMIC DNA]</scope>
    <source>
        <strain evidence="12 13">RB-25</strain>
    </source>
</reference>
<dbReference type="NCBIfam" id="NF007794">
    <property type="entry name" value="PRK10494.1"/>
    <property type="match status" value="1"/>
</dbReference>
<reference evidence="12 13" key="1">
    <citation type="submission" date="2014-01" db="EMBL/GenBank/DDBJ databases">
        <title>Isolation of Serratia multitudinisentens RB-25 from Ex-Landfill site.</title>
        <authorList>
            <person name="Robson E.H.J."/>
        </authorList>
    </citation>
    <scope>NUCLEOTIDE SEQUENCE [LARGE SCALE GENOMIC DNA]</scope>
    <source>
        <strain evidence="12 13">RB-25</strain>
    </source>
</reference>
<evidence type="ECO:0000256" key="10">
    <source>
        <dbReference type="SAM" id="Phobius"/>
    </source>
</evidence>
<dbReference type="CDD" id="cd06259">
    <property type="entry name" value="YdcF-like"/>
    <property type="match status" value="1"/>
</dbReference>
<dbReference type="AlphaFoldDB" id="W0LI06"/>
<dbReference type="HOGENOM" id="CLU_053514_0_0_6"/>
<dbReference type="GO" id="GO:0043164">
    <property type="term" value="P:Gram-negative-bacterium-type cell wall biogenesis"/>
    <property type="evidence" value="ECO:0007669"/>
    <property type="project" value="TreeGrafter"/>
</dbReference>